<dbReference type="CDD" id="cd06261">
    <property type="entry name" value="TM_PBP2"/>
    <property type="match status" value="2"/>
</dbReference>
<evidence type="ECO:0000256" key="3">
    <source>
        <dbReference type="ARBA" id="ARBA00022475"/>
    </source>
</evidence>
<dbReference type="AlphaFoldDB" id="D0LRS6"/>
<evidence type="ECO:0000313" key="10">
    <source>
        <dbReference type="EMBL" id="ACY19068.1"/>
    </source>
</evidence>
<feature type="transmembrane region" description="Helical" evidence="8">
    <location>
        <begin position="91"/>
        <end position="112"/>
    </location>
</feature>
<feature type="transmembrane region" description="Helical" evidence="8">
    <location>
        <begin position="488"/>
        <end position="510"/>
    </location>
</feature>
<gene>
    <name evidence="10" type="ordered locus">Hoch_6602</name>
</gene>
<evidence type="ECO:0000313" key="11">
    <source>
        <dbReference type="Proteomes" id="UP000001880"/>
    </source>
</evidence>
<dbReference type="Gene3D" id="1.10.3720.10">
    <property type="entry name" value="MetI-like"/>
    <property type="match status" value="2"/>
</dbReference>
<name>D0LRS6_HALO1</name>
<feature type="transmembrane region" description="Helical" evidence="8">
    <location>
        <begin position="320"/>
        <end position="343"/>
    </location>
</feature>
<proteinExistence type="inferred from homology"/>
<keyword evidence="3" id="KW-1003">Cell membrane</keyword>
<organism evidence="10 11">
    <name type="scientific">Haliangium ochraceum (strain DSM 14365 / JCM 11303 / SMP-2)</name>
    <dbReference type="NCBI Taxonomy" id="502025"/>
    <lineage>
        <taxon>Bacteria</taxon>
        <taxon>Pseudomonadati</taxon>
        <taxon>Myxococcota</taxon>
        <taxon>Polyangia</taxon>
        <taxon>Haliangiales</taxon>
        <taxon>Kofleriaceae</taxon>
        <taxon>Haliangium</taxon>
    </lineage>
</organism>
<feature type="transmembrane region" description="Helical" evidence="8">
    <location>
        <begin position="226"/>
        <end position="244"/>
    </location>
</feature>
<evidence type="ECO:0000256" key="6">
    <source>
        <dbReference type="ARBA" id="ARBA00022989"/>
    </source>
</evidence>
<dbReference type="EMBL" id="CP001804">
    <property type="protein sequence ID" value="ACY19068.1"/>
    <property type="molecule type" value="Genomic_DNA"/>
</dbReference>
<feature type="transmembrane region" description="Helical" evidence="8">
    <location>
        <begin position="355"/>
        <end position="380"/>
    </location>
</feature>
<dbReference type="eggNOG" id="COG1178">
    <property type="taxonomic scope" value="Bacteria"/>
</dbReference>
<keyword evidence="4" id="KW-0997">Cell inner membrane</keyword>
<keyword evidence="7 8" id="KW-0472">Membrane</keyword>
<comment type="subcellular location">
    <subcellularLocation>
        <location evidence="1">Cell inner membrane</location>
        <topology evidence="1">Multi-pass membrane protein</topology>
    </subcellularLocation>
    <subcellularLocation>
        <location evidence="8">Cell membrane</location>
        <topology evidence="8">Multi-pass membrane protein</topology>
    </subcellularLocation>
</comment>
<dbReference type="Proteomes" id="UP000001880">
    <property type="component" value="Chromosome"/>
</dbReference>
<dbReference type="OrthoDB" id="9795403at2"/>
<dbReference type="SUPFAM" id="SSF161098">
    <property type="entry name" value="MetI-like"/>
    <property type="match status" value="2"/>
</dbReference>
<comment type="similarity">
    <text evidence="8">Belongs to the binding-protein-dependent transport system permease family.</text>
</comment>
<feature type="transmembrane region" description="Helical" evidence="8">
    <location>
        <begin position="182"/>
        <end position="206"/>
    </location>
</feature>
<feature type="transmembrane region" description="Helical" evidence="8">
    <location>
        <begin position="386"/>
        <end position="406"/>
    </location>
</feature>
<dbReference type="PROSITE" id="PS50928">
    <property type="entry name" value="ABC_TM1"/>
    <property type="match status" value="2"/>
</dbReference>
<dbReference type="RefSeq" id="WP_012831660.1">
    <property type="nucleotide sequence ID" value="NC_013440.1"/>
</dbReference>
<sequence length="530" mass="56250">MHRALLGFVGAVCVLVCIPAGYLLWVVASGDADALATLGRGDTWWAVLRTLGLGALSAGLCVGLSVPLAWLTHATDLPARRLFRVALNLPLAVPSYVGAFVVVALLAPGGFLSDAWSALGLPEVYGLTGATLALMFSYPLALLPVQAALARTDPRLWESARSLGASPWRSFRRVVLPTLRPSMATGAILVGLYSVGDFGAVSLMRFRSLSYLIYVRYKSLFGRDEAAVLALLLVAVAIALVLLLQGARGRVTQALSTGGELRPWPVVPLGRWRWPALLGCCLVLACGLGLPVFVVLRWLIRGAALGQPFEIPWDSLGHSVQLGLGAALVLVAAALVPALLFRYGPRGLRARGRRWVGAITHIGYALPGIVVALAVVSLAARYLQPLYQTVALLILAFVVRFFPLALQTLDEAVATHSRSLFWAARALGCSPAAAWWRAIIPNAKPAIAAAFLTVFVAVIKELPLTLLLSPPDYATLSTEIWMLTEDAYFTAVSPAVLAMLLVATAVLLFAPRRAGQAEPAARAASPGDEA</sequence>
<dbReference type="InterPro" id="IPR035906">
    <property type="entry name" value="MetI-like_sf"/>
</dbReference>
<accession>D0LRS6</accession>
<dbReference type="STRING" id="502025.Hoch_6602"/>
<feature type="domain" description="ABC transmembrane type-1" evidence="9">
    <location>
        <begin position="47"/>
        <end position="244"/>
    </location>
</feature>
<evidence type="ECO:0000256" key="4">
    <source>
        <dbReference type="ARBA" id="ARBA00022519"/>
    </source>
</evidence>
<keyword evidence="6 8" id="KW-1133">Transmembrane helix</keyword>
<protein>
    <submittedName>
        <fullName evidence="10">Binding-protein-dependent transport systems inner membrane component</fullName>
    </submittedName>
</protein>
<feature type="transmembrane region" description="Helical" evidence="8">
    <location>
        <begin position="446"/>
        <end position="468"/>
    </location>
</feature>
<reference evidence="10 11" key="1">
    <citation type="journal article" date="2010" name="Stand. Genomic Sci.">
        <title>Complete genome sequence of Haliangium ochraceum type strain (SMP-2).</title>
        <authorList>
            <consortium name="US DOE Joint Genome Institute (JGI-PGF)"/>
            <person name="Ivanova N."/>
            <person name="Daum C."/>
            <person name="Lang E."/>
            <person name="Abt B."/>
            <person name="Kopitz M."/>
            <person name="Saunders E."/>
            <person name="Lapidus A."/>
            <person name="Lucas S."/>
            <person name="Glavina Del Rio T."/>
            <person name="Nolan M."/>
            <person name="Tice H."/>
            <person name="Copeland A."/>
            <person name="Cheng J.F."/>
            <person name="Chen F."/>
            <person name="Bruce D."/>
            <person name="Goodwin L."/>
            <person name="Pitluck S."/>
            <person name="Mavromatis K."/>
            <person name="Pati A."/>
            <person name="Mikhailova N."/>
            <person name="Chen A."/>
            <person name="Palaniappan K."/>
            <person name="Land M."/>
            <person name="Hauser L."/>
            <person name="Chang Y.J."/>
            <person name="Jeffries C.D."/>
            <person name="Detter J.C."/>
            <person name="Brettin T."/>
            <person name="Rohde M."/>
            <person name="Goker M."/>
            <person name="Bristow J."/>
            <person name="Markowitz V."/>
            <person name="Eisen J.A."/>
            <person name="Hugenholtz P."/>
            <person name="Kyrpides N.C."/>
            <person name="Klenk H.P."/>
        </authorList>
    </citation>
    <scope>NUCLEOTIDE SEQUENCE [LARGE SCALE GENOMIC DNA]</scope>
    <source>
        <strain evidence="11">DSM 14365 / CIP 107738 / JCM 11303 / AJ 13395 / SMP-2</strain>
    </source>
</reference>
<evidence type="ECO:0000256" key="8">
    <source>
        <dbReference type="RuleBase" id="RU363032"/>
    </source>
</evidence>
<dbReference type="KEGG" id="hoh:Hoch_6602"/>
<keyword evidence="11" id="KW-1185">Reference proteome</keyword>
<evidence type="ECO:0000256" key="2">
    <source>
        <dbReference type="ARBA" id="ARBA00022448"/>
    </source>
</evidence>
<evidence type="ECO:0000259" key="9">
    <source>
        <dbReference type="PROSITE" id="PS50928"/>
    </source>
</evidence>
<evidence type="ECO:0000256" key="1">
    <source>
        <dbReference type="ARBA" id="ARBA00004429"/>
    </source>
</evidence>
<evidence type="ECO:0000256" key="5">
    <source>
        <dbReference type="ARBA" id="ARBA00022692"/>
    </source>
</evidence>
<dbReference type="HOGENOM" id="CLU_021838_0_0_7"/>
<dbReference type="Pfam" id="PF00528">
    <property type="entry name" value="BPD_transp_1"/>
    <property type="match status" value="2"/>
</dbReference>
<dbReference type="PANTHER" id="PTHR43357:SF3">
    <property type="entry name" value="FE(3+)-TRANSPORT SYSTEM PERMEASE PROTEIN FBPB 2"/>
    <property type="match status" value="1"/>
</dbReference>
<dbReference type="PANTHER" id="PTHR43357">
    <property type="entry name" value="INNER MEMBRANE ABC TRANSPORTER PERMEASE PROTEIN YDCV"/>
    <property type="match status" value="1"/>
</dbReference>
<feature type="domain" description="ABC transmembrane type-1" evidence="9">
    <location>
        <begin position="316"/>
        <end position="509"/>
    </location>
</feature>
<dbReference type="GO" id="GO:0055085">
    <property type="term" value="P:transmembrane transport"/>
    <property type="evidence" value="ECO:0007669"/>
    <property type="project" value="InterPro"/>
</dbReference>
<feature type="transmembrane region" description="Helical" evidence="8">
    <location>
        <begin position="124"/>
        <end position="145"/>
    </location>
</feature>
<keyword evidence="2 8" id="KW-0813">Transport</keyword>
<dbReference type="GO" id="GO:0005886">
    <property type="term" value="C:plasma membrane"/>
    <property type="evidence" value="ECO:0007669"/>
    <property type="project" value="UniProtKB-SubCell"/>
</dbReference>
<evidence type="ECO:0000256" key="7">
    <source>
        <dbReference type="ARBA" id="ARBA00023136"/>
    </source>
</evidence>
<dbReference type="InterPro" id="IPR000515">
    <property type="entry name" value="MetI-like"/>
</dbReference>
<feature type="transmembrane region" description="Helical" evidence="8">
    <location>
        <begin position="43"/>
        <end position="70"/>
    </location>
</feature>
<keyword evidence="5 8" id="KW-0812">Transmembrane</keyword>
<feature type="transmembrane region" description="Helical" evidence="8">
    <location>
        <begin position="276"/>
        <end position="300"/>
    </location>
</feature>